<name>A0AAE1MSL3_9FABA</name>
<dbReference type="InterPro" id="IPR019446">
    <property type="entry name" value="BMT5-like"/>
</dbReference>
<dbReference type="Pfam" id="PF10354">
    <property type="entry name" value="BMT5-like"/>
    <property type="match status" value="1"/>
</dbReference>
<accession>A0AAE1MSL3</accession>
<keyword evidence="3" id="KW-1185">Reference proteome</keyword>
<proteinExistence type="predicted"/>
<dbReference type="GO" id="GO:0070042">
    <property type="term" value="F:rRNA (uridine-N3-)-methyltransferase activity"/>
    <property type="evidence" value="ECO:0007669"/>
    <property type="project" value="InterPro"/>
</dbReference>
<evidence type="ECO:0000259" key="1">
    <source>
        <dbReference type="Pfam" id="PF10354"/>
    </source>
</evidence>
<dbReference type="EMBL" id="JAWXYG010000004">
    <property type="protein sequence ID" value="KAK4275260.1"/>
    <property type="molecule type" value="Genomic_DNA"/>
</dbReference>
<evidence type="ECO:0000313" key="3">
    <source>
        <dbReference type="Proteomes" id="UP001293593"/>
    </source>
</evidence>
<gene>
    <name evidence="2" type="ORF">QN277_018375</name>
</gene>
<dbReference type="Proteomes" id="UP001293593">
    <property type="component" value="Unassembled WGS sequence"/>
</dbReference>
<evidence type="ECO:0000313" key="2">
    <source>
        <dbReference type="EMBL" id="KAK4275260.1"/>
    </source>
</evidence>
<protein>
    <recommendedName>
        <fullName evidence="1">25S rRNA (uridine-N(3))-methyltransferase BMT5-like domain-containing protein</fullName>
    </recommendedName>
</protein>
<sequence>MEEKTKKHFSSKNKILFVVEGDFSFSLCLAKAFGSASNICGCNVSLDSKDTLSLKYPRTLNILPELEHLG</sequence>
<comment type="caution">
    <text evidence="2">The sequence shown here is derived from an EMBL/GenBank/DDBJ whole genome shotgun (WGS) entry which is preliminary data.</text>
</comment>
<dbReference type="AlphaFoldDB" id="A0AAE1MSL3"/>
<reference evidence="2" key="1">
    <citation type="submission" date="2023-10" db="EMBL/GenBank/DDBJ databases">
        <title>Chromosome-level genome of the transformable northern wattle, Acacia crassicarpa.</title>
        <authorList>
            <person name="Massaro I."/>
            <person name="Sinha N.R."/>
            <person name="Poethig S."/>
            <person name="Leichty A.R."/>
        </authorList>
    </citation>
    <scope>NUCLEOTIDE SEQUENCE</scope>
    <source>
        <strain evidence="2">Acra3RX</strain>
        <tissue evidence="2">Leaf</tissue>
    </source>
</reference>
<feature type="domain" description="25S rRNA (uridine-N(3))-methyltransferase BMT5-like" evidence="1">
    <location>
        <begin position="16"/>
        <end position="69"/>
    </location>
</feature>
<dbReference type="GO" id="GO:0070475">
    <property type="term" value="P:rRNA base methylation"/>
    <property type="evidence" value="ECO:0007669"/>
    <property type="project" value="InterPro"/>
</dbReference>
<organism evidence="2 3">
    <name type="scientific">Acacia crassicarpa</name>
    <name type="common">northern wattle</name>
    <dbReference type="NCBI Taxonomy" id="499986"/>
    <lineage>
        <taxon>Eukaryota</taxon>
        <taxon>Viridiplantae</taxon>
        <taxon>Streptophyta</taxon>
        <taxon>Embryophyta</taxon>
        <taxon>Tracheophyta</taxon>
        <taxon>Spermatophyta</taxon>
        <taxon>Magnoliopsida</taxon>
        <taxon>eudicotyledons</taxon>
        <taxon>Gunneridae</taxon>
        <taxon>Pentapetalae</taxon>
        <taxon>rosids</taxon>
        <taxon>fabids</taxon>
        <taxon>Fabales</taxon>
        <taxon>Fabaceae</taxon>
        <taxon>Caesalpinioideae</taxon>
        <taxon>mimosoid clade</taxon>
        <taxon>Acacieae</taxon>
        <taxon>Acacia</taxon>
    </lineage>
</organism>